<organism evidence="8 9">
    <name type="scientific">Cryomyces minteri</name>
    <dbReference type="NCBI Taxonomy" id="331657"/>
    <lineage>
        <taxon>Eukaryota</taxon>
        <taxon>Fungi</taxon>
        <taxon>Dikarya</taxon>
        <taxon>Ascomycota</taxon>
        <taxon>Pezizomycotina</taxon>
        <taxon>Dothideomycetes</taxon>
        <taxon>Dothideomycetes incertae sedis</taxon>
        <taxon>Cryomyces</taxon>
    </lineage>
</organism>
<gene>
    <name evidence="8" type="ORF">B0A49_08510</name>
</gene>
<feature type="compositionally biased region" description="Basic and acidic residues" evidence="5">
    <location>
        <begin position="248"/>
        <end position="270"/>
    </location>
</feature>
<keyword evidence="9" id="KW-1185">Reference proteome</keyword>
<feature type="transmembrane region" description="Helical" evidence="6">
    <location>
        <begin position="20"/>
        <end position="38"/>
    </location>
</feature>
<feature type="region of interest" description="Disordered" evidence="5">
    <location>
        <begin position="222"/>
        <end position="270"/>
    </location>
</feature>
<dbReference type="AlphaFoldDB" id="A0A4U0WFC4"/>
<reference evidence="8 9" key="1">
    <citation type="submission" date="2017-03" db="EMBL/GenBank/DDBJ databases">
        <title>Genomes of endolithic fungi from Antarctica.</title>
        <authorList>
            <person name="Coleine C."/>
            <person name="Masonjones S."/>
            <person name="Stajich J.E."/>
        </authorList>
    </citation>
    <scope>NUCLEOTIDE SEQUENCE [LARGE SCALE GENOMIC DNA]</scope>
    <source>
        <strain evidence="8 9">CCFEE 5187</strain>
    </source>
</reference>
<comment type="subcellular location">
    <subcellularLocation>
        <location evidence="1">Mitochondrion</location>
    </subcellularLocation>
</comment>
<feature type="transmembrane region" description="Helical" evidence="6">
    <location>
        <begin position="147"/>
        <end position="167"/>
    </location>
</feature>
<protein>
    <recommendedName>
        <fullName evidence="7">HIG1 domain-containing protein</fullName>
    </recommendedName>
</protein>
<feature type="compositionally biased region" description="Basic and acidic residues" evidence="5">
    <location>
        <begin position="222"/>
        <end position="239"/>
    </location>
</feature>
<evidence type="ECO:0000256" key="1">
    <source>
        <dbReference type="ARBA" id="ARBA00004173"/>
    </source>
</evidence>
<keyword evidence="2 6" id="KW-0812">Transmembrane</keyword>
<dbReference type="GO" id="GO:0005739">
    <property type="term" value="C:mitochondrion"/>
    <property type="evidence" value="ECO:0007669"/>
    <property type="project" value="UniProtKB-SubCell"/>
</dbReference>
<feature type="transmembrane region" description="Helical" evidence="6">
    <location>
        <begin position="116"/>
        <end position="135"/>
    </location>
</feature>
<dbReference type="PANTHER" id="PTHR28018:SF3">
    <property type="entry name" value="RESPIRATORY SUPERCOMPLEX FACTOR 2, MITOCHONDRIAL"/>
    <property type="match status" value="1"/>
</dbReference>
<keyword evidence="4 6" id="KW-0472">Membrane</keyword>
<evidence type="ECO:0000256" key="4">
    <source>
        <dbReference type="ARBA" id="ARBA00023136"/>
    </source>
</evidence>
<evidence type="ECO:0000256" key="2">
    <source>
        <dbReference type="ARBA" id="ARBA00022692"/>
    </source>
</evidence>
<keyword evidence="3 6" id="KW-1133">Transmembrane helix</keyword>
<sequence length="270" mass="30455">MKVLTKEEEAEHYNATLKGGIGGGLLGTAAGSLGVWAASTRYPAFRQLTLPFRAFLIASTSTFAAIVSADRYSRTFEASRNPENAYVDETKELQRQARANKSQKERITDWAKENRYGIVFGSWVASMGIALGLVGRNPYLTGQQKLVQARVYAQGLTLAVLVASFAFEANDQRTGTGRWETVKVLDPNDPEHKHMIEKRIHHERYAGEDQWRDMVEAEERKIKEREAAIKEQEEKENAKSSKHKKTKKPDEEHEKKNEKNEKGSDKAKSS</sequence>
<comment type="caution">
    <text evidence="8">The sequence shown here is derived from an EMBL/GenBank/DDBJ whole genome shotgun (WGS) entry which is preliminary data.</text>
</comment>
<evidence type="ECO:0000256" key="6">
    <source>
        <dbReference type="SAM" id="Phobius"/>
    </source>
</evidence>
<feature type="domain" description="HIG1" evidence="7">
    <location>
        <begin position="88"/>
        <end position="179"/>
    </location>
</feature>
<dbReference type="Proteomes" id="UP000308768">
    <property type="component" value="Unassembled WGS sequence"/>
</dbReference>
<accession>A0A4U0WFC4</accession>
<evidence type="ECO:0000256" key="3">
    <source>
        <dbReference type="ARBA" id="ARBA00022989"/>
    </source>
</evidence>
<evidence type="ECO:0000259" key="7">
    <source>
        <dbReference type="PROSITE" id="PS51503"/>
    </source>
</evidence>
<dbReference type="InterPro" id="IPR007667">
    <property type="entry name" value="Hypoxia_induced_domain"/>
</dbReference>
<dbReference type="EMBL" id="NAJN01001788">
    <property type="protein sequence ID" value="TKA61207.1"/>
    <property type="molecule type" value="Genomic_DNA"/>
</dbReference>
<evidence type="ECO:0000313" key="8">
    <source>
        <dbReference type="EMBL" id="TKA61207.1"/>
    </source>
</evidence>
<dbReference type="PROSITE" id="PS51503">
    <property type="entry name" value="HIG1"/>
    <property type="match status" value="1"/>
</dbReference>
<dbReference type="PANTHER" id="PTHR28018">
    <property type="entry name" value="RESPIRATORY SUPERCOMPLEX FACTOR 2, MITOCHONDRIAL"/>
    <property type="match status" value="1"/>
</dbReference>
<name>A0A4U0WFC4_9PEZI</name>
<feature type="transmembrane region" description="Helical" evidence="6">
    <location>
        <begin position="50"/>
        <end position="69"/>
    </location>
</feature>
<dbReference type="OrthoDB" id="1915122at2759"/>
<evidence type="ECO:0000313" key="9">
    <source>
        <dbReference type="Proteomes" id="UP000308768"/>
    </source>
</evidence>
<dbReference type="GO" id="GO:0033617">
    <property type="term" value="P:mitochondrial respiratory chain complex IV assembly"/>
    <property type="evidence" value="ECO:0007669"/>
    <property type="project" value="TreeGrafter"/>
</dbReference>
<dbReference type="InterPro" id="IPR040153">
    <property type="entry name" value="Rcf2"/>
</dbReference>
<evidence type="ECO:0000256" key="5">
    <source>
        <dbReference type="SAM" id="MobiDB-lite"/>
    </source>
</evidence>
<dbReference type="STRING" id="331657.A0A4U0WFC4"/>
<dbReference type="Pfam" id="PF04588">
    <property type="entry name" value="HIG_1_N"/>
    <property type="match status" value="1"/>
</dbReference>
<proteinExistence type="predicted"/>